<evidence type="ECO:0000313" key="5">
    <source>
        <dbReference type="Proteomes" id="UP000007993"/>
    </source>
</evidence>
<keyword evidence="2" id="KW-0812">Transmembrane</keyword>
<keyword evidence="2 4" id="KW-0378">Hydrolase</keyword>
<dbReference type="GO" id="GO:0009003">
    <property type="term" value="F:signal peptidase activity"/>
    <property type="evidence" value="ECO:0007669"/>
    <property type="project" value="UniProtKB-EC"/>
</dbReference>
<sequence>MSELNHVPRRPLIAAFLSLCCGPLGQLYAGRGKRSVTLAVVTLVLMIVAAPIALWIPGGHVSFKLLMFAFACWPVFLIVDAFQCARKARQQRLHWYQRWWLYPLVFLAYLGPVSLISELRTVFIAEAFLIPTGSMHPTITPGDRILVNKLGSRDDVIDYGNVVVYYSKGPGSPLYVTRVVALEGDTIEIRDESVFVNGKQISEPYAAFDGELPTYPNMVSMQPVVVPPRHFFALSDSRRRSMDSRMLGPVPIDYFQGVASRIFWSRPRQIDFSVSPENSQIGAIAWERIGMPIR</sequence>
<feature type="transmembrane region" description="Helical" evidence="2">
    <location>
        <begin position="62"/>
        <end position="79"/>
    </location>
</feature>
<dbReference type="InterPro" id="IPR019533">
    <property type="entry name" value="Peptidase_S26"/>
</dbReference>
<name>K5C720_RHOBT</name>
<comment type="caution">
    <text evidence="4">The sequence shown here is derived from an EMBL/GenBank/DDBJ whole genome shotgun (WGS) entry which is preliminary data.</text>
</comment>
<dbReference type="PANTHER" id="PTHR43390">
    <property type="entry name" value="SIGNAL PEPTIDASE I"/>
    <property type="match status" value="1"/>
</dbReference>
<dbReference type="RefSeq" id="WP_007335360.1">
    <property type="nucleotide sequence ID" value="NZ_AMCW01000174.1"/>
</dbReference>
<comment type="catalytic activity">
    <reaction evidence="2">
        <text>Cleavage of hydrophobic, N-terminal signal or leader sequences from secreted and periplasmic proteins.</text>
        <dbReference type="EC" id="3.4.21.89"/>
    </reaction>
</comment>
<dbReference type="GO" id="GO:0004252">
    <property type="term" value="F:serine-type endopeptidase activity"/>
    <property type="evidence" value="ECO:0007669"/>
    <property type="project" value="InterPro"/>
</dbReference>
<dbReference type="CDD" id="cd06530">
    <property type="entry name" value="S26_SPase_I"/>
    <property type="match status" value="1"/>
</dbReference>
<comment type="similarity">
    <text evidence="2">Belongs to the peptidase S26 family.</text>
</comment>
<gene>
    <name evidence="4" type="ORF">RBSH_06043</name>
</gene>
<dbReference type="Pfam" id="PF10502">
    <property type="entry name" value="Peptidase_S26"/>
    <property type="match status" value="1"/>
</dbReference>
<evidence type="ECO:0000256" key="1">
    <source>
        <dbReference type="ARBA" id="ARBA00019232"/>
    </source>
</evidence>
<reference evidence="4 5" key="1">
    <citation type="journal article" date="2013" name="Mar. Genomics">
        <title>Expression of sulfatases in Rhodopirellula baltica and the diversity of sulfatases in the genus Rhodopirellula.</title>
        <authorList>
            <person name="Wegner C.E."/>
            <person name="Richter-Heitmann T."/>
            <person name="Klindworth A."/>
            <person name="Klockow C."/>
            <person name="Richter M."/>
            <person name="Achstetter T."/>
            <person name="Glockner F.O."/>
            <person name="Harder J."/>
        </authorList>
    </citation>
    <scope>NUCLEOTIDE SEQUENCE [LARGE SCALE GENOMIC DNA]</scope>
    <source>
        <strain evidence="4 5">SH28</strain>
    </source>
</reference>
<evidence type="ECO:0000256" key="2">
    <source>
        <dbReference type="RuleBase" id="RU362042"/>
    </source>
</evidence>
<dbReference type="EC" id="3.4.21.89" evidence="2"/>
<protein>
    <recommendedName>
        <fullName evidence="1 2">Signal peptidase I</fullName>
        <ecNumber evidence="2">3.4.21.89</ecNumber>
    </recommendedName>
</protein>
<dbReference type="InterPro" id="IPR036286">
    <property type="entry name" value="LexA/Signal_pep-like_sf"/>
</dbReference>
<dbReference type="PATRIC" id="fig|993517.3.peg.6545"/>
<dbReference type="GO" id="GO:0006465">
    <property type="term" value="P:signal peptide processing"/>
    <property type="evidence" value="ECO:0007669"/>
    <property type="project" value="InterPro"/>
</dbReference>
<feature type="transmembrane region" description="Helical" evidence="2">
    <location>
        <begin position="36"/>
        <end position="56"/>
    </location>
</feature>
<dbReference type="InterPro" id="IPR000223">
    <property type="entry name" value="Pept_S26A_signal_pept_1"/>
</dbReference>
<dbReference type="Gene3D" id="2.10.109.10">
    <property type="entry name" value="Umud Fragment, subunit A"/>
    <property type="match status" value="1"/>
</dbReference>
<keyword evidence="2" id="KW-0645">Protease</keyword>
<comment type="subcellular location">
    <subcellularLocation>
        <location evidence="2">Membrane</location>
        <topology evidence="2">Single-pass type II membrane protein</topology>
    </subcellularLocation>
</comment>
<evidence type="ECO:0000259" key="3">
    <source>
        <dbReference type="Pfam" id="PF10502"/>
    </source>
</evidence>
<dbReference type="EMBL" id="AMCW01000174">
    <property type="protein sequence ID" value="EKJ98584.1"/>
    <property type="molecule type" value="Genomic_DNA"/>
</dbReference>
<keyword evidence="2" id="KW-1133">Transmembrane helix</keyword>
<dbReference type="SUPFAM" id="SSF51306">
    <property type="entry name" value="LexA/Signal peptidase"/>
    <property type="match status" value="1"/>
</dbReference>
<feature type="transmembrane region" description="Helical" evidence="2">
    <location>
        <begin position="99"/>
        <end position="117"/>
    </location>
</feature>
<dbReference type="Proteomes" id="UP000007993">
    <property type="component" value="Unassembled WGS sequence"/>
</dbReference>
<comment type="caution">
    <text evidence="2">Lacks conserved residue(s) required for the propagation of feature annotation.</text>
</comment>
<organism evidence="4 5">
    <name type="scientific">Rhodopirellula baltica SH28</name>
    <dbReference type="NCBI Taxonomy" id="993517"/>
    <lineage>
        <taxon>Bacteria</taxon>
        <taxon>Pseudomonadati</taxon>
        <taxon>Planctomycetota</taxon>
        <taxon>Planctomycetia</taxon>
        <taxon>Pirellulales</taxon>
        <taxon>Pirellulaceae</taxon>
        <taxon>Rhodopirellula</taxon>
    </lineage>
</organism>
<keyword evidence="2" id="KW-0472">Membrane</keyword>
<dbReference type="PANTHER" id="PTHR43390:SF14">
    <property type="entry name" value="SIGNAL PEPTIDASE I"/>
    <property type="match status" value="1"/>
</dbReference>
<dbReference type="NCBIfam" id="TIGR02227">
    <property type="entry name" value="sigpep_I_bact"/>
    <property type="match status" value="1"/>
</dbReference>
<feature type="domain" description="Peptidase S26" evidence="3">
    <location>
        <begin position="112"/>
        <end position="264"/>
    </location>
</feature>
<accession>K5C720</accession>
<evidence type="ECO:0000313" key="4">
    <source>
        <dbReference type="EMBL" id="EKJ98584.1"/>
    </source>
</evidence>
<proteinExistence type="inferred from homology"/>
<dbReference type="GO" id="GO:0016020">
    <property type="term" value="C:membrane"/>
    <property type="evidence" value="ECO:0007669"/>
    <property type="project" value="UniProtKB-SubCell"/>
</dbReference>
<dbReference type="AlphaFoldDB" id="K5C720"/>
<dbReference type="PRINTS" id="PR00727">
    <property type="entry name" value="LEADERPTASE"/>
</dbReference>